<dbReference type="InterPro" id="IPR005212">
    <property type="entry name" value="EvaA-like"/>
</dbReference>
<dbReference type="Pfam" id="PF03559">
    <property type="entry name" value="Hexose_dehydrat"/>
    <property type="match status" value="2"/>
</dbReference>
<feature type="domain" description="dTDP-4-dehydro-6-deoxy-alpha-D-glucopyranose 2,3-dehydratase" evidence="1">
    <location>
        <begin position="13"/>
        <end position="205"/>
    </location>
</feature>
<feature type="domain" description="dTDP-4-dehydro-6-deoxy-alpha-D-glucopyranose 2,3-dehydratase" evidence="1">
    <location>
        <begin position="256"/>
        <end position="443"/>
    </location>
</feature>
<keyword evidence="3" id="KW-1185">Reference proteome</keyword>
<dbReference type="EMBL" id="BAAAQQ010000013">
    <property type="protein sequence ID" value="GAA2129347.1"/>
    <property type="molecule type" value="Genomic_DNA"/>
</dbReference>
<evidence type="ECO:0000259" key="1">
    <source>
        <dbReference type="Pfam" id="PF03559"/>
    </source>
</evidence>
<protein>
    <submittedName>
        <fullName evidence="2">NDP-hexose 2,3-dehydratase family protein</fullName>
    </submittedName>
</protein>
<dbReference type="RefSeq" id="WP_344304685.1">
    <property type="nucleotide sequence ID" value="NZ_BAAAQQ010000013.1"/>
</dbReference>
<gene>
    <name evidence="2" type="ORF">GCM10009843_30830</name>
</gene>
<sequence>MAEVGTEGVEVAVGGWLEGLRRAASVDVRPIPLARSREWVLREGRIVHRTGRYFAVTGVELADGSAQPLLEQREIGTLGFLRRVRDGRVELLVQGKIEPGNVGLAQVAPTLQATASNLDRVHGGRGQFLEAEFRDPARSEASCEQSEQGTRFLGKLNRNTLVTGNPDGTTDADLPAAYRWFDADIVLRTLACDNAVNTDARSVLTSAPWHLLTVRPPFAERPDQPADPLSSPLARSYATLRPGALDEVRRVLDRVARAAPAVTEVAVDSLPGWRFDADAVHTLDGAAYAVRHLAVETDARETPAWDQPIIDSRGDGHADLDLVVSDGIALVVLVARSEPGLLHVAELGPTRVAEPGSRGETWSSAGSAAGGAAGGAAGTVVARVRQSDEGGRFYRDVTEYRIVQRPEPDDDPDAVLLTLGEVQELLLAGGTLTNEARSALSLLLTRL</sequence>
<proteinExistence type="predicted"/>
<evidence type="ECO:0000313" key="2">
    <source>
        <dbReference type="EMBL" id="GAA2129347.1"/>
    </source>
</evidence>
<evidence type="ECO:0000313" key="3">
    <source>
        <dbReference type="Proteomes" id="UP001500575"/>
    </source>
</evidence>
<accession>A0ABP5KAI9</accession>
<dbReference type="InterPro" id="IPR038153">
    <property type="entry name" value="EvaA-like_sf"/>
</dbReference>
<dbReference type="Proteomes" id="UP001500575">
    <property type="component" value="Unassembled WGS sequence"/>
</dbReference>
<name>A0ABP5KAI9_9ACTN</name>
<reference evidence="3" key="1">
    <citation type="journal article" date="2019" name="Int. J. Syst. Evol. Microbiol.">
        <title>The Global Catalogue of Microorganisms (GCM) 10K type strain sequencing project: providing services to taxonomists for standard genome sequencing and annotation.</title>
        <authorList>
            <consortium name="The Broad Institute Genomics Platform"/>
            <consortium name="The Broad Institute Genome Sequencing Center for Infectious Disease"/>
            <person name="Wu L."/>
            <person name="Ma J."/>
        </authorList>
    </citation>
    <scope>NUCLEOTIDE SEQUENCE [LARGE SCALE GENOMIC DNA]</scope>
    <source>
        <strain evidence="3">JCM 16021</strain>
    </source>
</reference>
<dbReference type="Gene3D" id="3.90.79.40">
    <property type="entry name" value="EvaA sugar 2,3-dehydratase subunit"/>
    <property type="match status" value="2"/>
</dbReference>
<organism evidence="2 3">
    <name type="scientific">Nocardioides bigeumensis</name>
    <dbReference type="NCBI Taxonomy" id="433657"/>
    <lineage>
        <taxon>Bacteria</taxon>
        <taxon>Bacillati</taxon>
        <taxon>Actinomycetota</taxon>
        <taxon>Actinomycetes</taxon>
        <taxon>Propionibacteriales</taxon>
        <taxon>Nocardioidaceae</taxon>
        <taxon>Nocardioides</taxon>
    </lineage>
</organism>
<comment type="caution">
    <text evidence="2">The sequence shown here is derived from an EMBL/GenBank/DDBJ whole genome shotgun (WGS) entry which is preliminary data.</text>
</comment>